<dbReference type="FunCoup" id="A0A1B1AI99">
    <property type="interactions" value="132"/>
</dbReference>
<reference evidence="7 8" key="1">
    <citation type="submission" date="2015-11" db="EMBL/GenBank/DDBJ databases">
        <title>Whole-Genome Sequence of Candidatus Oderbacter manganicum from the National Park Lower Oder Valley, Germany.</title>
        <authorList>
            <person name="Braun B."/>
            <person name="Liere K."/>
            <person name="Szewzyk U."/>
        </authorList>
    </citation>
    <scope>NUCLEOTIDE SEQUENCE [LARGE SCALE GENOMIC DNA]</scope>
    <source>
        <strain evidence="7 8">OTSz_A_272</strain>
    </source>
</reference>
<evidence type="ECO:0000256" key="6">
    <source>
        <dbReference type="SAM" id="Phobius"/>
    </source>
</evidence>
<sequence>MSDTPAASTKRSTWDAIAVFFEKRSIIMLMLGFSAGLPNLLLYDTMSAWMRQAKLPLDVITLFSMVTIMYAVKFLWAPIVDRVKIPVLHQLLGKRRAWMLLAQAGVIFGIWMIAASMPAVSAAVAGGVEGAVQPDPDMNLIAMVAVFATMTALFGATQDIAIDAWRIEVAAVERQGVMAAVYQWGYRLAVVVSGAAPLLLASRIGWTASYSAMAIVMGIGVLGVLFAPREQSVEPKPFPPQTTPAWMEALEWAARIVLVIFGACFMGAGLSGKAEPLTFMFPWIGMEGAMAGFAEWWTGKPWGAVWQVFGVAIGLGIVGFATYPMFKSRPSAYFAGTLKEPLEDFFKRHGSTGMLILAMICVYRIADFVLNLMTAFYVDVGFSLDEIAGARKLFGVIMSVIGVGLGGWMVARFGLMRSLLVGAIVQPLSNIAFSGLIFTGPWLPGLYACIAIDNISAGIAGTALIAYMSSLTSRGFTATQYALFSSLYALPGKILAAVSGRIVESGTAAAAAGESNGLRSWFAHIAPDSFAHAAEEYSRPAEAFAVGYMTFFIYSGVIGVFALIFALAVMRKQPPATDETADKPAPA</sequence>
<proteinExistence type="predicted"/>
<dbReference type="InParanoid" id="A0A1B1AI99"/>
<feature type="transmembrane region" description="Helical" evidence="6">
    <location>
        <begin position="393"/>
        <end position="411"/>
    </location>
</feature>
<keyword evidence="8" id="KW-1185">Reference proteome</keyword>
<keyword evidence="2" id="KW-0813">Transport</keyword>
<dbReference type="GO" id="GO:0008521">
    <property type="term" value="F:acetyl-CoA transmembrane transporter activity"/>
    <property type="evidence" value="ECO:0007669"/>
    <property type="project" value="InterPro"/>
</dbReference>
<dbReference type="NCBIfam" id="TIGR00901">
    <property type="entry name" value="2A0125"/>
    <property type="match status" value="1"/>
</dbReference>
<dbReference type="GO" id="GO:0035348">
    <property type="term" value="P:acetyl-CoA transmembrane transport"/>
    <property type="evidence" value="ECO:0007669"/>
    <property type="project" value="InterPro"/>
</dbReference>
<dbReference type="PANTHER" id="PTHR12778:SF10">
    <property type="entry name" value="MAJOR FACILITATOR SUPERFAMILY DOMAIN-CONTAINING PROTEIN 3"/>
    <property type="match status" value="1"/>
</dbReference>
<feature type="transmembrane region" description="Helical" evidence="6">
    <location>
        <begin position="418"/>
        <end position="439"/>
    </location>
</feature>
<feature type="transmembrane region" description="Helical" evidence="6">
    <location>
        <begin position="140"/>
        <end position="161"/>
    </location>
</feature>
<evidence type="ECO:0000313" key="8">
    <source>
        <dbReference type="Proteomes" id="UP000092498"/>
    </source>
</evidence>
<evidence type="ECO:0000256" key="2">
    <source>
        <dbReference type="ARBA" id="ARBA00022448"/>
    </source>
</evidence>
<feature type="transmembrane region" description="Helical" evidence="6">
    <location>
        <begin position="304"/>
        <end position="323"/>
    </location>
</feature>
<dbReference type="PANTHER" id="PTHR12778">
    <property type="entry name" value="SOLUTE CARRIER FAMILY 33 ACETYL-COA TRANSPORTER -RELATED"/>
    <property type="match status" value="1"/>
</dbReference>
<evidence type="ECO:0000256" key="1">
    <source>
        <dbReference type="ARBA" id="ARBA00004141"/>
    </source>
</evidence>
<feature type="transmembrane region" description="Helical" evidence="6">
    <location>
        <begin position="208"/>
        <end position="227"/>
    </location>
</feature>
<protein>
    <recommendedName>
        <fullName evidence="9">Permease</fullName>
    </recommendedName>
</protein>
<feature type="transmembrane region" description="Helical" evidence="6">
    <location>
        <begin position="55"/>
        <end position="77"/>
    </location>
</feature>
<keyword evidence="3 6" id="KW-0812">Transmembrane</keyword>
<keyword evidence="4 6" id="KW-1133">Transmembrane helix</keyword>
<feature type="transmembrane region" description="Helical" evidence="6">
    <location>
        <begin position="181"/>
        <end position="201"/>
    </location>
</feature>
<dbReference type="AlphaFoldDB" id="A0A1B1AI99"/>
<evidence type="ECO:0000256" key="5">
    <source>
        <dbReference type="ARBA" id="ARBA00023136"/>
    </source>
</evidence>
<gene>
    <name evidence="7" type="ORF">ATE48_10135</name>
</gene>
<dbReference type="KEGG" id="cbot:ATE48_10135"/>
<feature type="transmembrane region" description="Helical" evidence="6">
    <location>
        <begin position="545"/>
        <end position="569"/>
    </location>
</feature>
<feature type="transmembrane region" description="Helical" evidence="6">
    <location>
        <begin position="252"/>
        <end position="270"/>
    </location>
</feature>
<feature type="transmembrane region" description="Helical" evidence="6">
    <location>
        <begin position="481"/>
        <end position="503"/>
    </location>
</feature>
<dbReference type="Pfam" id="PF13000">
    <property type="entry name" value="Acatn"/>
    <property type="match status" value="1"/>
</dbReference>
<accession>A0A1B1AI99</accession>
<comment type="subcellular location">
    <subcellularLocation>
        <location evidence="1">Membrane</location>
        <topology evidence="1">Multi-pass membrane protein</topology>
    </subcellularLocation>
</comment>
<evidence type="ECO:0000256" key="3">
    <source>
        <dbReference type="ARBA" id="ARBA00022692"/>
    </source>
</evidence>
<evidence type="ECO:0000256" key="4">
    <source>
        <dbReference type="ARBA" id="ARBA00022989"/>
    </source>
</evidence>
<keyword evidence="5 6" id="KW-0472">Membrane</keyword>
<feature type="transmembrane region" description="Helical" evidence="6">
    <location>
        <begin position="25"/>
        <end position="43"/>
    </location>
</feature>
<evidence type="ECO:0008006" key="9">
    <source>
        <dbReference type="Google" id="ProtNLM"/>
    </source>
</evidence>
<feature type="transmembrane region" description="Helical" evidence="6">
    <location>
        <begin position="97"/>
        <end position="128"/>
    </location>
</feature>
<dbReference type="SUPFAM" id="SSF103473">
    <property type="entry name" value="MFS general substrate transporter"/>
    <property type="match status" value="2"/>
</dbReference>
<dbReference type="OrthoDB" id="9787815at2"/>
<dbReference type="EMBL" id="CP013244">
    <property type="protein sequence ID" value="ANP46250.1"/>
    <property type="molecule type" value="Genomic_DNA"/>
</dbReference>
<name>A0A1B1AI99_9PROT</name>
<dbReference type="Proteomes" id="UP000092498">
    <property type="component" value="Chromosome"/>
</dbReference>
<dbReference type="InterPro" id="IPR036259">
    <property type="entry name" value="MFS_trans_sf"/>
</dbReference>
<dbReference type="RefSeq" id="WP_066770940.1">
    <property type="nucleotide sequence ID" value="NZ_CP013244.1"/>
</dbReference>
<feature type="transmembrane region" description="Helical" evidence="6">
    <location>
        <begin position="355"/>
        <end position="378"/>
    </location>
</feature>
<dbReference type="GO" id="GO:0016020">
    <property type="term" value="C:membrane"/>
    <property type="evidence" value="ECO:0007669"/>
    <property type="project" value="UniProtKB-SubCell"/>
</dbReference>
<dbReference type="InterPro" id="IPR024371">
    <property type="entry name" value="AcetylCoA_trans_1-like"/>
</dbReference>
<dbReference type="STRING" id="1759059.ATE48_10135"/>
<evidence type="ECO:0000313" key="7">
    <source>
        <dbReference type="EMBL" id="ANP46250.1"/>
    </source>
</evidence>
<feature type="transmembrane region" description="Helical" evidence="6">
    <location>
        <begin position="445"/>
        <end position="469"/>
    </location>
</feature>
<organism evidence="7 8">
    <name type="scientific">Candidatus Viadribacter manganicus</name>
    <dbReference type="NCBI Taxonomy" id="1759059"/>
    <lineage>
        <taxon>Bacteria</taxon>
        <taxon>Pseudomonadati</taxon>
        <taxon>Pseudomonadota</taxon>
        <taxon>Alphaproteobacteria</taxon>
        <taxon>Hyphomonadales</taxon>
        <taxon>Hyphomonadaceae</taxon>
        <taxon>Candidatus Viadribacter</taxon>
    </lineage>
</organism>
<dbReference type="InterPro" id="IPR004752">
    <property type="entry name" value="AmpG_permease/AT-1"/>
</dbReference>
<dbReference type="Gene3D" id="1.20.1250.20">
    <property type="entry name" value="MFS general substrate transporter like domains"/>
    <property type="match status" value="1"/>
</dbReference>